<evidence type="ECO:0000313" key="2">
    <source>
        <dbReference type="EMBL" id="KAF2105417.1"/>
    </source>
</evidence>
<dbReference type="EMBL" id="ML977381">
    <property type="protein sequence ID" value="KAF2105417.1"/>
    <property type="molecule type" value="Genomic_DNA"/>
</dbReference>
<proteinExistence type="predicted"/>
<accession>A0A6A5YGG9</accession>
<dbReference type="AlphaFoldDB" id="A0A6A5YGG9"/>
<protein>
    <recommendedName>
        <fullName evidence="4">Reverse transcriptase zinc-binding domain-containing protein</fullName>
    </recommendedName>
</protein>
<organism evidence="2 3">
    <name type="scientific">Lophiotrema nucula</name>
    <dbReference type="NCBI Taxonomy" id="690887"/>
    <lineage>
        <taxon>Eukaryota</taxon>
        <taxon>Fungi</taxon>
        <taxon>Dikarya</taxon>
        <taxon>Ascomycota</taxon>
        <taxon>Pezizomycotina</taxon>
        <taxon>Dothideomycetes</taxon>
        <taxon>Pleosporomycetidae</taxon>
        <taxon>Pleosporales</taxon>
        <taxon>Lophiotremataceae</taxon>
        <taxon>Lophiotrema</taxon>
    </lineage>
</organism>
<evidence type="ECO:0000313" key="3">
    <source>
        <dbReference type="Proteomes" id="UP000799770"/>
    </source>
</evidence>
<evidence type="ECO:0000256" key="1">
    <source>
        <dbReference type="SAM" id="MobiDB-lite"/>
    </source>
</evidence>
<gene>
    <name evidence="2" type="ORF">BDV96DRAFT_592502</name>
</gene>
<feature type="region of interest" description="Disordered" evidence="1">
    <location>
        <begin position="1"/>
        <end position="34"/>
    </location>
</feature>
<keyword evidence="3" id="KW-1185">Reference proteome</keyword>
<dbReference type="Proteomes" id="UP000799770">
    <property type="component" value="Unassembled WGS sequence"/>
</dbReference>
<sequence>MSDDEYFEDDDDLDDEDFDDDEPFNMEDLRDGDYLPPGVRPCRGDGDNMESLLKGLEPRQNDFLRLAMGALQGTPIEELQKETNIEALDVFMRRICLTTRAKLVGTEVWDTIQEAKAKIERHGWTSPRSLRKRPGGEEYRPSFSQVDEMAKELRDLALSETHLSEPVPVRMRALLGNTIKKLAKRDTEDTMKARWSEYKTAKCKNLDERKVPHPAVLREGWGSKSINYYKGMKPPISTVLFQLRTECIQLKEYLADRGILPDGDTHCKFCPWRHETVDHLFNWCPKFEHQRRILKDRVGWSFNNLFTKHGYHAAEFAFQLFELESFDWSREHMMDEYKLNSF</sequence>
<name>A0A6A5YGG9_9PLEO</name>
<feature type="compositionally biased region" description="Acidic residues" evidence="1">
    <location>
        <begin position="1"/>
        <end position="25"/>
    </location>
</feature>
<reference evidence="2" key="1">
    <citation type="journal article" date="2020" name="Stud. Mycol.">
        <title>101 Dothideomycetes genomes: a test case for predicting lifestyles and emergence of pathogens.</title>
        <authorList>
            <person name="Haridas S."/>
            <person name="Albert R."/>
            <person name="Binder M."/>
            <person name="Bloem J."/>
            <person name="Labutti K."/>
            <person name="Salamov A."/>
            <person name="Andreopoulos B."/>
            <person name="Baker S."/>
            <person name="Barry K."/>
            <person name="Bills G."/>
            <person name="Bluhm B."/>
            <person name="Cannon C."/>
            <person name="Castanera R."/>
            <person name="Culley D."/>
            <person name="Daum C."/>
            <person name="Ezra D."/>
            <person name="Gonzalez J."/>
            <person name="Henrissat B."/>
            <person name="Kuo A."/>
            <person name="Liang C."/>
            <person name="Lipzen A."/>
            <person name="Lutzoni F."/>
            <person name="Magnuson J."/>
            <person name="Mondo S."/>
            <person name="Nolan M."/>
            <person name="Ohm R."/>
            <person name="Pangilinan J."/>
            <person name="Park H.-J."/>
            <person name="Ramirez L."/>
            <person name="Alfaro M."/>
            <person name="Sun H."/>
            <person name="Tritt A."/>
            <person name="Yoshinaga Y."/>
            <person name="Zwiers L.-H."/>
            <person name="Turgeon B."/>
            <person name="Goodwin S."/>
            <person name="Spatafora J."/>
            <person name="Crous P."/>
            <person name="Grigoriev I."/>
        </authorList>
    </citation>
    <scope>NUCLEOTIDE SEQUENCE</scope>
    <source>
        <strain evidence="2">CBS 627.86</strain>
    </source>
</reference>
<evidence type="ECO:0008006" key="4">
    <source>
        <dbReference type="Google" id="ProtNLM"/>
    </source>
</evidence>
<dbReference type="OrthoDB" id="4842715at2759"/>